<evidence type="ECO:0000313" key="2">
    <source>
        <dbReference type="Proteomes" id="UP000006591"/>
    </source>
</evidence>
<proteinExistence type="predicted"/>
<reference evidence="1" key="1">
    <citation type="submission" date="2015-04" db="UniProtKB">
        <authorList>
            <consortium name="EnsemblPlants"/>
        </authorList>
    </citation>
    <scope>IDENTIFICATION</scope>
    <source>
        <strain evidence="1">SL10</strain>
    </source>
</reference>
<keyword evidence="2" id="KW-1185">Reference proteome</keyword>
<dbReference type="HOGENOM" id="CLU_2546513_0_0_1"/>
<dbReference type="EnsemblPlants" id="ONIVA06G17980.1">
    <property type="protein sequence ID" value="ONIVA06G17980.1"/>
    <property type="gene ID" value="ONIVA06G17980"/>
</dbReference>
<dbReference type="Proteomes" id="UP000006591">
    <property type="component" value="Chromosome 6"/>
</dbReference>
<organism evidence="1">
    <name type="scientific">Oryza nivara</name>
    <name type="common">Indian wild rice</name>
    <name type="synonym">Oryza sativa f. spontanea</name>
    <dbReference type="NCBI Taxonomy" id="4536"/>
    <lineage>
        <taxon>Eukaryota</taxon>
        <taxon>Viridiplantae</taxon>
        <taxon>Streptophyta</taxon>
        <taxon>Embryophyta</taxon>
        <taxon>Tracheophyta</taxon>
        <taxon>Spermatophyta</taxon>
        <taxon>Magnoliopsida</taxon>
        <taxon>Liliopsida</taxon>
        <taxon>Poales</taxon>
        <taxon>Poaceae</taxon>
        <taxon>BOP clade</taxon>
        <taxon>Oryzoideae</taxon>
        <taxon>Oryzeae</taxon>
        <taxon>Oryzinae</taxon>
        <taxon>Oryza</taxon>
    </lineage>
</organism>
<name>A0A0E0HR06_ORYNI</name>
<evidence type="ECO:0000313" key="1">
    <source>
        <dbReference type="EnsemblPlants" id="ONIVA06G17980.1"/>
    </source>
</evidence>
<dbReference type="Gramene" id="ONIVA06G17980.1">
    <property type="protein sequence ID" value="ONIVA06G17980.1"/>
    <property type="gene ID" value="ONIVA06G17980"/>
</dbReference>
<accession>A0A0E0HR06</accession>
<sequence>MARSVDTINTTTEDACALASMLAAKFTILKYTGDIMFVAFQFKPKKDQAARLMGAREEATFFIGKAAFHWLLFSSEGSHLLYN</sequence>
<dbReference type="AlphaFoldDB" id="A0A0E0HR06"/>
<protein>
    <submittedName>
        <fullName evidence="1">Uncharacterized protein</fullName>
    </submittedName>
</protein>
<reference evidence="1" key="2">
    <citation type="submission" date="2018-04" db="EMBL/GenBank/DDBJ databases">
        <title>OnivRS2 (Oryza nivara Reference Sequence Version 2).</title>
        <authorList>
            <person name="Zhang J."/>
            <person name="Kudrna D."/>
            <person name="Lee S."/>
            <person name="Talag J."/>
            <person name="Rajasekar S."/>
            <person name="Welchert J."/>
            <person name="Hsing Y.-I."/>
            <person name="Wing R.A."/>
        </authorList>
    </citation>
    <scope>NUCLEOTIDE SEQUENCE [LARGE SCALE GENOMIC DNA]</scope>
    <source>
        <strain evidence="1">SL10</strain>
    </source>
</reference>